<evidence type="ECO:0000256" key="1">
    <source>
        <dbReference type="ARBA" id="ARBA00022468"/>
    </source>
</evidence>
<dbReference type="GO" id="GO:0005829">
    <property type="term" value="C:cytosol"/>
    <property type="evidence" value="ECO:0007669"/>
    <property type="project" value="GOC"/>
</dbReference>
<organism evidence="4 5">
    <name type="scientific">Zostera marina</name>
    <name type="common">Eelgrass</name>
    <dbReference type="NCBI Taxonomy" id="29655"/>
    <lineage>
        <taxon>Eukaryota</taxon>
        <taxon>Viridiplantae</taxon>
        <taxon>Streptophyta</taxon>
        <taxon>Embryophyta</taxon>
        <taxon>Tracheophyta</taxon>
        <taxon>Spermatophyta</taxon>
        <taxon>Magnoliopsida</taxon>
        <taxon>Liliopsida</taxon>
        <taxon>Zosteraceae</taxon>
        <taxon>Zostera</taxon>
    </lineage>
</organism>
<dbReference type="Pfam" id="PF00566">
    <property type="entry name" value="RabGAP-TBC"/>
    <property type="match status" value="2"/>
</dbReference>
<feature type="compositionally biased region" description="Low complexity" evidence="2">
    <location>
        <begin position="601"/>
        <end position="614"/>
    </location>
</feature>
<feature type="region of interest" description="Disordered" evidence="2">
    <location>
        <begin position="563"/>
        <end position="616"/>
    </location>
</feature>
<dbReference type="AlphaFoldDB" id="A0A0K9P002"/>
<feature type="compositionally biased region" description="Basic and acidic residues" evidence="2">
    <location>
        <begin position="574"/>
        <end position="585"/>
    </location>
</feature>
<dbReference type="GO" id="GO:0005794">
    <property type="term" value="C:Golgi apparatus"/>
    <property type="evidence" value="ECO:0000318"/>
    <property type="project" value="GO_Central"/>
</dbReference>
<gene>
    <name evidence="4" type="ORF">ZOSMA_519G00020</name>
</gene>
<dbReference type="GO" id="GO:0042147">
    <property type="term" value="P:retrograde transport, endosome to Golgi"/>
    <property type="evidence" value="ECO:0000318"/>
    <property type="project" value="GO_Central"/>
</dbReference>
<dbReference type="Proteomes" id="UP000036987">
    <property type="component" value="Unassembled WGS sequence"/>
</dbReference>
<dbReference type="InterPro" id="IPR035969">
    <property type="entry name" value="Rab-GAP_TBC_sf"/>
</dbReference>
<feature type="compositionally biased region" description="Polar residues" evidence="2">
    <location>
        <begin position="683"/>
        <end position="701"/>
    </location>
</feature>
<evidence type="ECO:0000313" key="5">
    <source>
        <dbReference type="Proteomes" id="UP000036987"/>
    </source>
</evidence>
<sequence>MDNTPVSVRSATDSPEITSDGIDSRRVVGLELANLRGVLWRVYLGILPSSPDSSIEDFRRVTADSRRKYASLRRRHLVDPHLPKDIGGRRSPELVIDNPLSQNPDSMWGRFFRNAELEKMLDQDLSRLYPEHGDYFQTTACQAMLRKILLLWCLKHPEYGYRQGMHELLAPLLYVLRIDIQHLAEVRKTYEDHFTDEFDGKSFSETDQVASSSSYRFTKNSNMHGDDAADDDNSAGETSRISGLDELDSVTRNVILLSDAYGAEGELGVVLSERFMEHDAYCLFDALMNGSNGGGVAMANFFSTSPAPVIKGFNSSVLPVIEAANAVYYLLSNVDSVLHSHLVELEVEPQYFYLRWLRVLFGREFTLDNLLVIWDEVFSSQNTSIHLDTDINFKILSSARGRFISAMAVSMILHMRSSLLATEHTTSCLQKLLNFPENIDVKNLIKKARVLQSLILSPGKEDIAVTIKSSAGHSLSPQSPIYTLPESYWEEQWRVLHKPEQVQTQSPSQSKSISKAKIILRTESDPLHKNSVTKIEPRSSMSSVRRDLLADFSREAVVIEESSEHQVTVDSDDLSMKTDYTKDSDGDNNLNVDCASEVSEKSSPPFSVKSSVGSNSCEDDLQATVETTCQDEQATCATMPPVNIVNNEPNPNNKNAQETPFNQKKPSISSKFQWLFKFSRNSNGGEESLDSQSSASLVNPSNKKDDNTDSSVSNTVTFDGKLEVVEDKKVLGTMKNLGQSMLENIQVIETVFQQEKCQQPAAGSLESLSNNILGSKGQATAMAAIKELRKISNLLSEM</sequence>
<feature type="compositionally biased region" description="Polar residues" evidence="2">
    <location>
        <begin position="656"/>
        <end position="666"/>
    </location>
</feature>
<dbReference type="PANTHER" id="PTHR22957:SF337">
    <property type="entry name" value="TBC1 DOMAIN FAMILY MEMBER 5"/>
    <property type="match status" value="1"/>
</dbReference>
<dbReference type="SUPFAM" id="SSF47923">
    <property type="entry name" value="Ypt/Rab-GAP domain of gyp1p"/>
    <property type="match status" value="2"/>
</dbReference>
<dbReference type="STRING" id="29655.A0A0K9P002"/>
<dbReference type="Gene3D" id="1.10.472.80">
    <property type="entry name" value="Ypt/Rab-GAP domain of gyp1p, domain 3"/>
    <property type="match status" value="1"/>
</dbReference>
<protein>
    <submittedName>
        <fullName evidence="4">TBC1 domain family member-like protein</fullName>
    </submittedName>
</protein>
<dbReference type="OMA" id="NEANDHE"/>
<proteinExistence type="predicted"/>
<feature type="region of interest" description="Disordered" evidence="2">
    <location>
        <begin position="1"/>
        <end position="20"/>
    </location>
</feature>
<name>A0A0K9P002_ZOSMR</name>
<keyword evidence="1" id="KW-0343">GTPase activation</keyword>
<feature type="region of interest" description="Disordered" evidence="2">
    <location>
        <begin position="215"/>
        <end position="241"/>
    </location>
</feature>
<reference evidence="5" key="1">
    <citation type="journal article" date="2016" name="Nature">
        <title>The genome of the seagrass Zostera marina reveals angiosperm adaptation to the sea.</title>
        <authorList>
            <person name="Olsen J.L."/>
            <person name="Rouze P."/>
            <person name="Verhelst B."/>
            <person name="Lin Y.-C."/>
            <person name="Bayer T."/>
            <person name="Collen J."/>
            <person name="Dattolo E."/>
            <person name="De Paoli E."/>
            <person name="Dittami S."/>
            <person name="Maumus F."/>
            <person name="Michel G."/>
            <person name="Kersting A."/>
            <person name="Lauritano C."/>
            <person name="Lohaus R."/>
            <person name="Toepel M."/>
            <person name="Tonon T."/>
            <person name="Vanneste K."/>
            <person name="Amirebrahimi M."/>
            <person name="Brakel J."/>
            <person name="Bostroem C."/>
            <person name="Chovatia M."/>
            <person name="Grimwood J."/>
            <person name="Jenkins J.W."/>
            <person name="Jueterbock A."/>
            <person name="Mraz A."/>
            <person name="Stam W.T."/>
            <person name="Tice H."/>
            <person name="Bornberg-Bauer E."/>
            <person name="Green P.J."/>
            <person name="Pearson G.A."/>
            <person name="Procaccini G."/>
            <person name="Duarte C.M."/>
            <person name="Schmutz J."/>
            <person name="Reusch T.B.H."/>
            <person name="Van de Peer Y."/>
        </authorList>
    </citation>
    <scope>NUCLEOTIDE SEQUENCE [LARGE SCALE GENOMIC DNA]</scope>
    <source>
        <strain evidence="5">cv. Finnish</strain>
    </source>
</reference>
<dbReference type="EMBL" id="LFYR01001469">
    <property type="protein sequence ID" value="KMZ61562.1"/>
    <property type="molecule type" value="Genomic_DNA"/>
</dbReference>
<dbReference type="GO" id="GO:0010008">
    <property type="term" value="C:endosome membrane"/>
    <property type="evidence" value="ECO:0000318"/>
    <property type="project" value="GO_Central"/>
</dbReference>
<comment type="caution">
    <text evidence="4">The sequence shown here is derived from an EMBL/GenBank/DDBJ whole genome shotgun (WGS) entry which is preliminary data.</text>
</comment>
<dbReference type="InterPro" id="IPR000195">
    <property type="entry name" value="Rab-GAP-TBC_dom"/>
</dbReference>
<dbReference type="OrthoDB" id="27140at2759"/>
<feature type="region of interest" description="Disordered" evidence="2">
    <location>
        <begin position="683"/>
        <end position="712"/>
    </location>
</feature>
<keyword evidence="5" id="KW-1185">Reference proteome</keyword>
<evidence type="ECO:0000259" key="3">
    <source>
        <dbReference type="PROSITE" id="PS50086"/>
    </source>
</evidence>
<feature type="region of interest" description="Disordered" evidence="2">
    <location>
        <begin position="640"/>
        <end position="666"/>
    </location>
</feature>
<feature type="domain" description="Rab-GAP TBC" evidence="3">
    <location>
        <begin position="30"/>
        <end position="381"/>
    </location>
</feature>
<dbReference type="Gene3D" id="1.10.8.270">
    <property type="entry name" value="putative rabgap domain of human tbc1 domain family member 14 like domains"/>
    <property type="match status" value="1"/>
</dbReference>
<feature type="compositionally biased region" description="Polar residues" evidence="2">
    <location>
        <begin position="1"/>
        <end position="17"/>
    </location>
</feature>
<accession>A0A0K9P002</accession>
<evidence type="ECO:0000313" key="4">
    <source>
        <dbReference type="EMBL" id="KMZ61562.1"/>
    </source>
</evidence>
<dbReference type="PANTHER" id="PTHR22957">
    <property type="entry name" value="TBC1 DOMAIN FAMILY MEMBER GTPASE-ACTIVATING PROTEIN"/>
    <property type="match status" value="1"/>
</dbReference>
<evidence type="ECO:0000256" key="2">
    <source>
        <dbReference type="SAM" id="MobiDB-lite"/>
    </source>
</evidence>
<dbReference type="PROSITE" id="PS50086">
    <property type="entry name" value="TBC_RABGAP"/>
    <property type="match status" value="1"/>
</dbReference>
<feature type="compositionally biased region" description="Low complexity" evidence="2">
    <location>
        <begin position="640"/>
        <end position="655"/>
    </location>
</feature>
<dbReference type="GO" id="GO:0030904">
    <property type="term" value="C:retromer complex"/>
    <property type="evidence" value="ECO:0000318"/>
    <property type="project" value="GO_Central"/>
</dbReference>
<dbReference type="SMART" id="SM00164">
    <property type="entry name" value="TBC"/>
    <property type="match status" value="1"/>
</dbReference>
<dbReference type="GO" id="GO:0005096">
    <property type="term" value="F:GTPase activator activity"/>
    <property type="evidence" value="ECO:0000318"/>
    <property type="project" value="GO_Central"/>
</dbReference>